<feature type="region of interest" description="Disordered" evidence="1">
    <location>
        <begin position="1879"/>
        <end position="1901"/>
    </location>
</feature>
<evidence type="ECO:0000313" key="4">
    <source>
        <dbReference type="Proteomes" id="UP000612055"/>
    </source>
</evidence>
<feature type="compositionally biased region" description="Low complexity" evidence="1">
    <location>
        <begin position="2058"/>
        <end position="2069"/>
    </location>
</feature>
<dbReference type="PANTHER" id="PTHR43081">
    <property type="entry name" value="ADENYLATE CYCLASE, TERMINAL-DIFFERENTIATION SPECIFIC-RELATED"/>
    <property type="match status" value="1"/>
</dbReference>
<feature type="region of interest" description="Disordered" evidence="1">
    <location>
        <begin position="3652"/>
        <end position="3686"/>
    </location>
</feature>
<feature type="region of interest" description="Disordered" evidence="1">
    <location>
        <begin position="436"/>
        <end position="463"/>
    </location>
</feature>
<feature type="compositionally biased region" description="Polar residues" evidence="1">
    <location>
        <begin position="2197"/>
        <end position="2218"/>
    </location>
</feature>
<feature type="compositionally biased region" description="Polar residues" evidence="1">
    <location>
        <begin position="1993"/>
        <end position="2006"/>
    </location>
</feature>
<name>A0A835Y2J9_9CHLO</name>
<feature type="region of interest" description="Disordered" evidence="1">
    <location>
        <begin position="1644"/>
        <end position="1842"/>
    </location>
</feature>
<dbReference type="SUPFAM" id="SSF53850">
    <property type="entry name" value="Periplasmic binding protein-like II"/>
    <property type="match status" value="1"/>
</dbReference>
<sequence>MAWEERGPCGALAVALLLLALAATVYADHSSDIAFEETCKSVFLSPIHYSCLDPATRGPPPNGSALSGALYSLPTRTLLGALFQFCSPFALTRPNQFLLPPTTVGSVIVNGAGVLDVAFAGFPQRISNNFTRPVSLDALEDELLAFAGRWRAGAAGGGVMYDVYQMPYSAVQDLRSAGALAGLAGLSSLDTHFLRRDVHPAILDLVTTADDMVAVPLDGSQLVLFARTDVLAALGLGGRPPESWEQLLEVAARANGTETSMLVRSVNASGGVSYNRTTGPLYGFCMQQSSHSLEELALAVLAPVVQTQGSRSGMYLDIDTLRPAAATTAMSYVLSYIRRLAAFAAPVSFSATAPPFSDDFALGRCAMALGSAAQFRRNSHAAHPAGPSAVRGRVAASLLPGSELVLGSGPAGEGLVRCTPELCPYAALVSPLPGTTGAAPPAASQLRRLQQGAQPQPQAQQAVAGPVLANRAPLLSPSGLVGGIAPSAEVMAQLYSWLLLSSIGGPTNSWGLLLQPSSEVGPWRIDHFAAGPGRWAAAGYDGADAASFLTAARASLDHPNVVWPLRIRGAVAHNRAVRSAAWSLLNATAAGQQQDAAALDAAQASIATKLTAAVLALYGGGRYGSTIDGGSAAASFDGAQSNLYVDYRRSFGYKVAVVEPAPAPAPQSSEGPPVGVIVGSVVGGTVVLLLAALLAHRTLRRGGQRSLRSSQRWRVVAPPGASPDTVLLVTDIEGSTTLWESLPEAAMDAALRTHHATVRTVGVLWGAYESATEGDSFVLAFSSAPAAAQFALGLQRALLAASWPHELLAVPACAPVYIRRQEAVARAAGVSLAVPPAPRLLGAVPRAAAALTRAPRIHRGNGAASAASAAARHRLHGRQGAVLGSLIPGAKAAGRRDEAVAALMEAAAAVAAAAAEAAADAEADAELDADVAAGPDAMALPVRPEIRCELSEMPAPVSGDQVTTPSKRRWLPRGFLGSMGPGPGPGAGLGPDSGRGLAAAAMSPSSIRRRSETALLGAASLFTRPSPSYQAREPVERRCQGRSSDGGGPAGAAASARGAGNAPPARRMGRRASLLDGVAAAAAAAVATTGWVQRGGLSRHLATVDAAPGDQVWDAAHPGAPPLPLGASPAQIYRQDSYSQGLASPEGPHSDQNAVSSRRHARGSAATLTTVAVTSVAAATGAAACTSGTVLAPGASSPNSNPGRLRRASQVLTNWLGLGSTGSPGPPVTLHSPEAYTTRTPNDTASGTFGSNASERRRQSRLLGVGRLSIGFGAGSAGAGATQPGGSHGAGVVGGGGTGGGLRHSTLVAWLSGAGGADNEDQAQRPSPVRGRAAQFLAQLQGAANDSHPAAAAYAPAGGSSRSRPAARRLPMRRASALGPPGSSLAAPAAAAAAGVQRGAGSFSLIRGAQAARVGRRFSAVTERLALPSHLGAGAHLQPVSALHMAGGPGPAAPSGEVPIISQVMGSPVEGVPCPWGSELVPTDTAWQGSGRRRRAGQEEGGEGAGGSLGQGGSRAANDMSAIVAAAAVAAQAKMRPSDLARVFSFGPSQHVLAGYGTGSSHGSPATQTGPPTGGGDGPASHVLSAAIASPGYNLASPGKLQDRERRARSAFDNQGIRADTGGANGGAGGTGAVRHLLSHAANTVSGSMRVESRQPSPPPRHGTPSTAPQLMGSDGQANPLAGPSGQLRLSDSPGLASLRGRSGQVEDAFADSPRVSTELAGGISPLPPSYALQPPLLRQLRQQQEQRLSQEQRRSQDPWRLQEAGAKRPESAAQASEDLPPQFASPEPHWQWQQQQEKLHPHPQQQPRAGSHTRFSATLPPPLQIPSQQQGPPQPPRLAEPGRSLLRTQSAYAQEPQVRSLLGRGVSAGEQLELATSQNATHLTSTTSTQPQLNDSFSGNLPAAAATATSAGQAPVGYPSIASTAGPPALASPHTSWRAHPPTVAALRALAAGPGGPPLSPAQASVAGSYAGSEAGHGAGVTMTSPMPRFVSSPTPSHAQEPTSSSAIALHRRFAELAQETMPYASVPVPASPGQEPSLLRRLPLRRGSGLSGASGAGHSSASGAGAAAAGGGSGPGAPNASVLALAGGPVQGAIRSGGSGVAAVVSSALRFRSFTRPLSRAAPSTAAAGHRAAAGGSVSGAGAGFGAGGGGATLTGGGGTGGIQTGPSSGTRSRMVVRTVNSRRALMEPLAEEATTMTKVESPESASPTLTDTTRQAPARARNIRRSRTFTSGPDRTAQGPPARPSTPHATGRGGGDTEAGDSRYSQASGGAYGTGTASMYGGTGAGGGTGGGLGSVSISGLLPTALAAIRDAFSGVSSGRRALAGFAGGESSLRGEGSALARGQSGLDSNASVVLDPSRRGAATPPLLSSAVEVGSLLEIQPDPGSEAGARDTHAVPLPLQPPPPPPLMSYARLSYPTSPLPDDRPSPLTAASPADAMMSGAVMSGGGGGAGVTALDAATLAVFPYPLPQLSAPEVSMALAPPPQPRPSAVAMGHTAHRRPPMPGSLLELLHRVFLRVPDFPDPPPPDCLLVFAGLRVRVGLHSGVQAKDITYNPATARVTYSGDSLRTAKCVCDCASGGQVIMSGEVLLRLQLAMPGGGGVLMLQLQAHIMDLGDHQLLDSVPLHLAAPPPPLPPPTYGPAASLPTGPSKVAEPVPAIAVPVSRHLLQLAPPGLLGRLSFMPPVRSAIHQYTPGFMDAPVGDSVAVVVFRVSHASALLAWNAAVAAESMALLELYLRASLGPLLPTAAAAGPHEVRPHTAPGASTAPSNDGTVTSPGAVDAGAPSGTPCYLAAAPPGSPFGTFVAGFNETAAAARWALQAAARMADLPWPEQLLETPWGRPLEEVSQAEAEAADAAPTGGPTAGFVGALLARGMGAVGGGGSEISTRQHGGSASGAASPQLRPGNGRLGLSSPVRTSPFLRLKRTVTAHVAPSSAGLPLKLPAPPTSSGQSFTGSLWTAGPSLELKPQSDPHLLGSGSAPGPGATGLVHAGGGAPDEPGATSGSGPYGGRISCGEPRGSNGPLAVGSGSGSVMRGMFTGQRGDSRSPMQRSPHGVGPRTGSSAEPLSLPSRLASPPPPSLAASLRAIAPVAATLEESDRVSYSLAFMPMSVRQSVDPASMSFALDRHEMCLASGTHSLDPVGTFLQDSQTGLPRSGSVQITSPGPPARSARLVPHLNIHARSTSHIGTGHTTPSPSPAALRHTAATDSDTLPDALGCARSTANATAVLTSLATVNAAALDHTSEQEAEQSPGETASPARDGPGRLSAGSRAIRPGSAALPYSSSGRMAEPSSRNASGPHRRLKARLRQLTLSFTSLAQRRGGGGGSGSPLALKASDRAMSTHTASSLSVGRAASGPRLGPSHLRTSAGETRGGGVPSGLRTGPSLLGPPPGRTSGSGTTGPGMLMGTQQTIELKEDAEVVTLRGLRVRLGLAVGAVRVELCPMTGRVVYSGKTVTAAMTAAAAARLGALYATQAAAEAIVCSQGGQGMASTHPHQQATPSSRPDQLHSNGAATADGGEGRTSGGSQKARPASGVSQRRGRLAGLARALGEDGGFRRGGRASAQTASQLVLSEGGDRTPKQASLSGTPRHRSSYNGAGSGALPRIQDEPSHRGSDPGAATLIVGSADGTAPGPASAAFLRVGGGALASGAGRGMGSRRGGMGSGLGYGPVGTGRPSDPGVGSGVSGMGLGGVAPFLGATVAFDRASPLLEEPPPAEVQQQQQPTQTHDKSQPEGVTAGDAADESAQGSQLPPPTMLLCSRAAGPVAAFNAGAGISLPLTNPKAPYVIRLVPATTLPSPPPAQPSAAAQG</sequence>
<dbReference type="EMBL" id="JAEHOE010000028">
    <property type="protein sequence ID" value="KAG2494775.1"/>
    <property type="molecule type" value="Genomic_DNA"/>
</dbReference>
<feature type="compositionally biased region" description="Low complexity" evidence="1">
    <location>
        <begin position="3719"/>
        <end position="3728"/>
    </location>
</feature>
<dbReference type="InterPro" id="IPR050697">
    <property type="entry name" value="Adenylyl/Guanylyl_Cyclase_3/4"/>
</dbReference>
<feature type="compositionally biased region" description="Polar residues" evidence="1">
    <location>
        <begin position="3285"/>
        <end position="3299"/>
    </location>
</feature>
<feature type="region of interest" description="Disordered" evidence="1">
    <location>
        <begin position="2186"/>
        <end position="2271"/>
    </location>
</feature>
<organism evidence="3 4">
    <name type="scientific">Edaphochlamys debaryana</name>
    <dbReference type="NCBI Taxonomy" id="47281"/>
    <lineage>
        <taxon>Eukaryota</taxon>
        <taxon>Viridiplantae</taxon>
        <taxon>Chlorophyta</taxon>
        <taxon>core chlorophytes</taxon>
        <taxon>Chlorophyceae</taxon>
        <taxon>CS clade</taxon>
        <taxon>Chlamydomonadales</taxon>
        <taxon>Chlamydomonadales incertae sedis</taxon>
        <taxon>Edaphochlamys</taxon>
    </lineage>
</organism>
<feature type="compositionally biased region" description="Polar residues" evidence="1">
    <location>
        <begin position="1804"/>
        <end position="1817"/>
    </location>
</feature>
<feature type="compositionally biased region" description="Polar residues" evidence="1">
    <location>
        <begin position="2887"/>
        <end position="2901"/>
    </location>
</feature>
<feature type="chain" id="PRO_5032465586" description="Guanylate cyclase domain-containing protein" evidence="2">
    <location>
        <begin position="28"/>
        <end position="3812"/>
    </location>
</feature>
<feature type="compositionally biased region" description="Gly residues" evidence="1">
    <location>
        <begin position="977"/>
        <end position="993"/>
    </location>
</feature>
<feature type="compositionally biased region" description="Polar residues" evidence="1">
    <location>
        <begin position="2950"/>
        <end position="2960"/>
    </location>
</feature>
<feature type="compositionally biased region" description="Polar residues" evidence="1">
    <location>
        <begin position="3186"/>
        <end position="3197"/>
    </location>
</feature>
<protein>
    <recommendedName>
        <fullName evidence="5">Guanylate cyclase domain-containing protein</fullName>
    </recommendedName>
</protein>
<feature type="region of interest" description="Disordered" evidence="1">
    <location>
        <begin position="2331"/>
        <end position="2368"/>
    </location>
</feature>
<comment type="caution">
    <text evidence="3">The sequence shown here is derived from an EMBL/GenBank/DDBJ whole genome shotgun (WGS) entry which is preliminary data.</text>
</comment>
<evidence type="ECO:0008006" key="5">
    <source>
        <dbReference type="Google" id="ProtNLM"/>
    </source>
</evidence>
<feature type="compositionally biased region" description="Gly residues" evidence="1">
    <location>
        <begin position="1623"/>
        <end position="1632"/>
    </location>
</feature>
<feature type="region of interest" description="Disordered" evidence="1">
    <location>
        <begin position="1478"/>
        <end position="1515"/>
    </location>
</feature>
<proteinExistence type="predicted"/>
<feature type="region of interest" description="Disordered" evidence="1">
    <location>
        <begin position="3319"/>
        <end position="3409"/>
    </location>
</feature>
<feature type="region of interest" description="Disordered" evidence="1">
    <location>
        <begin position="1277"/>
        <end position="1297"/>
    </location>
</feature>
<dbReference type="Proteomes" id="UP000612055">
    <property type="component" value="Unassembled WGS sequence"/>
</dbReference>
<evidence type="ECO:0000256" key="2">
    <source>
        <dbReference type="SAM" id="SignalP"/>
    </source>
</evidence>
<feature type="compositionally biased region" description="Basic and acidic residues" evidence="1">
    <location>
        <begin position="1749"/>
        <end position="1758"/>
    </location>
</feature>
<dbReference type="PANTHER" id="PTHR43081:SF1">
    <property type="entry name" value="ADENYLATE CYCLASE, TERMINAL-DIFFERENTIATION SPECIFIC"/>
    <property type="match status" value="1"/>
</dbReference>
<feature type="compositionally biased region" description="Low complexity" evidence="1">
    <location>
        <begin position="1051"/>
        <end position="1066"/>
    </location>
</feature>
<feature type="compositionally biased region" description="Gly residues" evidence="1">
    <location>
        <begin position="2982"/>
        <end position="2998"/>
    </location>
</feature>
<feature type="region of interest" description="Disordered" evidence="1">
    <location>
        <begin position="3715"/>
        <end position="3758"/>
    </location>
</feature>
<feature type="compositionally biased region" description="Gly residues" evidence="1">
    <location>
        <begin position="3652"/>
        <end position="3674"/>
    </location>
</feature>
<feature type="region of interest" description="Disordered" evidence="1">
    <location>
        <begin position="3153"/>
        <end position="3172"/>
    </location>
</feature>
<feature type="compositionally biased region" description="Gly residues" evidence="1">
    <location>
        <begin position="1503"/>
        <end position="1513"/>
    </location>
</feature>
<feature type="region of interest" description="Disordered" evidence="1">
    <location>
        <begin position="3489"/>
        <end position="3629"/>
    </location>
</feature>
<keyword evidence="4" id="KW-1185">Reference proteome</keyword>
<feature type="compositionally biased region" description="Low complexity" evidence="1">
    <location>
        <begin position="1733"/>
        <end position="1748"/>
    </location>
</feature>
<evidence type="ECO:0000256" key="1">
    <source>
        <dbReference type="SAM" id="MobiDB-lite"/>
    </source>
</evidence>
<feature type="compositionally biased region" description="Low complexity" evidence="1">
    <location>
        <begin position="3065"/>
        <end position="3077"/>
    </location>
</feature>
<feature type="region of interest" description="Disordered" evidence="1">
    <location>
        <begin position="3186"/>
        <end position="3206"/>
    </location>
</feature>
<feature type="region of interest" description="Disordered" evidence="1">
    <location>
        <begin position="2755"/>
        <end position="2784"/>
    </location>
</feature>
<feature type="region of interest" description="Disordered" evidence="1">
    <location>
        <begin position="1971"/>
        <end position="2006"/>
    </location>
</feature>
<feature type="compositionally biased region" description="Gly residues" evidence="1">
    <location>
        <begin position="1286"/>
        <end position="1297"/>
    </location>
</feature>
<feature type="compositionally biased region" description="Polar residues" evidence="1">
    <location>
        <begin position="3492"/>
        <end position="3515"/>
    </location>
</feature>
<feature type="region of interest" description="Disordered" evidence="1">
    <location>
        <begin position="2047"/>
        <end position="2078"/>
    </location>
</feature>
<gene>
    <name evidence="3" type="ORF">HYH03_007019</name>
</gene>
<feature type="region of interest" description="Disordered" evidence="1">
    <location>
        <begin position="1347"/>
        <end position="1367"/>
    </location>
</feature>
<feature type="region of interest" description="Disordered" evidence="1">
    <location>
        <begin position="2884"/>
        <end position="2917"/>
    </location>
</feature>
<accession>A0A835Y2J9</accession>
<feature type="compositionally biased region" description="Polar residues" evidence="1">
    <location>
        <begin position="1879"/>
        <end position="1900"/>
    </location>
</feature>
<feature type="region of interest" description="Disordered" evidence="1">
    <location>
        <begin position="2938"/>
        <end position="3083"/>
    </location>
</feature>
<dbReference type="OrthoDB" id="551765at2759"/>
<dbReference type="Gene3D" id="3.40.190.10">
    <property type="entry name" value="Periplasmic binding protein-like II"/>
    <property type="match status" value="1"/>
</dbReference>
<feature type="region of interest" description="Disordered" evidence="1">
    <location>
        <begin position="2383"/>
        <end position="2408"/>
    </location>
</feature>
<feature type="region of interest" description="Disordered" evidence="1">
    <location>
        <begin position="1137"/>
        <end position="1162"/>
    </location>
</feature>
<feature type="compositionally biased region" description="Low complexity" evidence="1">
    <location>
        <begin position="3396"/>
        <end position="3409"/>
    </location>
</feature>
<reference evidence="3" key="1">
    <citation type="journal article" date="2020" name="bioRxiv">
        <title>Comparative genomics of Chlamydomonas.</title>
        <authorList>
            <person name="Craig R.J."/>
            <person name="Hasan A.R."/>
            <person name="Ness R.W."/>
            <person name="Keightley P.D."/>
        </authorList>
    </citation>
    <scope>NUCLEOTIDE SEQUENCE</scope>
    <source>
        <strain evidence="3">CCAP 11/70</strain>
    </source>
</reference>
<feature type="compositionally biased region" description="Polar residues" evidence="1">
    <location>
        <begin position="1235"/>
        <end position="1253"/>
    </location>
</feature>
<feature type="compositionally biased region" description="Low complexity" evidence="1">
    <location>
        <begin position="1347"/>
        <end position="1364"/>
    </location>
</feature>
<feature type="region of interest" description="Disordered" evidence="1">
    <location>
        <begin position="1555"/>
        <end position="1632"/>
    </location>
</feature>
<feature type="region of interest" description="Disordered" evidence="1">
    <location>
        <begin position="977"/>
        <end position="997"/>
    </location>
</feature>
<dbReference type="SUPFAM" id="SSF55073">
    <property type="entry name" value="Nucleotide cyclase"/>
    <property type="match status" value="2"/>
</dbReference>
<dbReference type="Gene3D" id="3.30.70.1230">
    <property type="entry name" value="Nucleotide cyclase"/>
    <property type="match status" value="4"/>
</dbReference>
<feature type="signal peptide" evidence="2">
    <location>
        <begin position="1"/>
        <end position="27"/>
    </location>
</feature>
<evidence type="ECO:0000313" key="3">
    <source>
        <dbReference type="EMBL" id="KAG2494775.1"/>
    </source>
</evidence>
<feature type="compositionally biased region" description="Basic and acidic residues" evidence="1">
    <location>
        <begin position="3608"/>
        <end position="3617"/>
    </location>
</feature>
<feature type="compositionally biased region" description="Polar residues" evidence="1">
    <location>
        <begin position="3153"/>
        <end position="3166"/>
    </location>
</feature>
<keyword evidence="2" id="KW-0732">Signal</keyword>
<feature type="region of interest" description="Disordered" evidence="1">
    <location>
        <begin position="1025"/>
        <end position="1067"/>
    </location>
</feature>
<feature type="region of interest" description="Disordered" evidence="1">
    <location>
        <begin position="3245"/>
        <end position="3305"/>
    </location>
</feature>
<feature type="compositionally biased region" description="Polar residues" evidence="1">
    <location>
        <begin position="3342"/>
        <end position="3352"/>
    </location>
</feature>
<dbReference type="InterPro" id="IPR029787">
    <property type="entry name" value="Nucleotide_cyclase"/>
</dbReference>
<feature type="region of interest" description="Disordered" evidence="1">
    <location>
        <begin position="1219"/>
        <end position="1257"/>
    </location>
</feature>
<feature type="compositionally biased region" description="Polar residues" evidence="1">
    <location>
        <begin position="2769"/>
        <end position="2779"/>
    </location>
</feature>
<feature type="compositionally biased region" description="Basic and acidic residues" evidence="1">
    <location>
        <begin position="1601"/>
        <end position="1610"/>
    </location>
</feature>
<feature type="region of interest" description="Disordered" evidence="1">
    <location>
        <begin position="2158"/>
        <end position="2177"/>
    </location>
</feature>